<dbReference type="EMBL" id="SDMP01000013">
    <property type="protein sequence ID" value="RYR22046.1"/>
    <property type="molecule type" value="Genomic_DNA"/>
</dbReference>
<evidence type="ECO:0000313" key="4">
    <source>
        <dbReference type="Proteomes" id="UP000289738"/>
    </source>
</evidence>
<evidence type="ECO:0000256" key="1">
    <source>
        <dbReference type="ARBA" id="ARBA00022679"/>
    </source>
</evidence>
<organism evidence="3 4">
    <name type="scientific">Arachis hypogaea</name>
    <name type="common">Peanut</name>
    <dbReference type="NCBI Taxonomy" id="3818"/>
    <lineage>
        <taxon>Eukaryota</taxon>
        <taxon>Viridiplantae</taxon>
        <taxon>Streptophyta</taxon>
        <taxon>Embryophyta</taxon>
        <taxon>Tracheophyta</taxon>
        <taxon>Spermatophyta</taxon>
        <taxon>Magnoliopsida</taxon>
        <taxon>eudicotyledons</taxon>
        <taxon>Gunneridae</taxon>
        <taxon>Pentapetalae</taxon>
        <taxon>rosids</taxon>
        <taxon>fabids</taxon>
        <taxon>Fabales</taxon>
        <taxon>Fabaceae</taxon>
        <taxon>Papilionoideae</taxon>
        <taxon>50 kb inversion clade</taxon>
        <taxon>dalbergioids sensu lato</taxon>
        <taxon>Dalbergieae</taxon>
        <taxon>Pterocarpus clade</taxon>
        <taxon>Arachis</taxon>
    </lineage>
</organism>
<dbReference type="Proteomes" id="UP000289738">
    <property type="component" value="Chromosome B02"/>
</dbReference>
<reference evidence="3 4" key="1">
    <citation type="submission" date="2019-01" db="EMBL/GenBank/DDBJ databases">
        <title>Sequencing of cultivated peanut Arachis hypogaea provides insights into genome evolution and oil improvement.</title>
        <authorList>
            <person name="Chen X."/>
        </authorList>
    </citation>
    <scope>NUCLEOTIDE SEQUENCE [LARGE SCALE GENOMIC DNA]</scope>
    <source>
        <strain evidence="4">cv. Fuhuasheng</strain>
        <strain evidence="3">GDAAS-fuhuasheng2018</strain>
        <tissue evidence="3">Leaves</tissue>
    </source>
</reference>
<comment type="caution">
    <text evidence="3">The sequence shown here is derived from an EMBL/GenBank/DDBJ whole genome shotgun (WGS) entry which is preliminary data.</text>
</comment>
<dbReference type="GO" id="GO:0042372">
    <property type="term" value="P:phylloquinone biosynthetic process"/>
    <property type="evidence" value="ECO:0007669"/>
    <property type="project" value="TreeGrafter"/>
</dbReference>
<accession>A0A445AJK5</accession>
<proteinExistence type="predicted"/>
<dbReference type="PANTHER" id="PTHR13929">
    <property type="entry name" value="1,4-DIHYDROXY-2-NAPHTHOATE OCTAPRENYLTRANSFERASE"/>
    <property type="match status" value="1"/>
</dbReference>
<dbReference type="EMBL" id="SDMP01000012">
    <property type="protein sequence ID" value="RYR26647.1"/>
    <property type="molecule type" value="Genomic_DNA"/>
</dbReference>
<keyword evidence="1" id="KW-0808">Transferase</keyword>
<dbReference type="PANTHER" id="PTHR13929:SF0">
    <property type="entry name" value="UBIA PRENYLTRANSFERASE DOMAIN-CONTAINING PROTEIN 1"/>
    <property type="match status" value="1"/>
</dbReference>
<sequence>MALYALLIAFGLCKALPLASIFLCALTLPIGNLVVRFVQENHKARPRLCVTLL</sequence>
<evidence type="ECO:0000313" key="2">
    <source>
        <dbReference type="EMBL" id="RYR22046.1"/>
    </source>
</evidence>
<dbReference type="InterPro" id="IPR026046">
    <property type="entry name" value="UBIAD1"/>
</dbReference>
<gene>
    <name evidence="3" type="ORF">Ahy_B02g060928</name>
    <name evidence="2" type="ORF">Ahy_B03g067329</name>
</gene>
<dbReference type="Proteomes" id="UP000289738">
    <property type="component" value="Chromosome B03"/>
</dbReference>
<evidence type="ECO:0000313" key="3">
    <source>
        <dbReference type="EMBL" id="RYR26647.1"/>
    </source>
</evidence>
<name>A0A445AJK5_ARAHY</name>
<dbReference type="AlphaFoldDB" id="A0A445AJK5"/>
<protein>
    <submittedName>
        <fullName evidence="3">Uncharacterized protein</fullName>
    </submittedName>
</protein>
<keyword evidence="4" id="KW-1185">Reference proteome</keyword>
<dbReference type="GO" id="GO:0004659">
    <property type="term" value="F:prenyltransferase activity"/>
    <property type="evidence" value="ECO:0007669"/>
    <property type="project" value="InterPro"/>
</dbReference>